<dbReference type="SMART" id="SM00369">
    <property type="entry name" value="LRR_TYP"/>
    <property type="match status" value="4"/>
</dbReference>
<organism evidence="4 5">
    <name type="scientific">Diabrotica virgifera virgifera</name>
    <name type="common">western corn rootworm</name>
    <dbReference type="NCBI Taxonomy" id="50390"/>
    <lineage>
        <taxon>Eukaryota</taxon>
        <taxon>Metazoa</taxon>
        <taxon>Ecdysozoa</taxon>
        <taxon>Arthropoda</taxon>
        <taxon>Hexapoda</taxon>
        <taxon>Insecta</taxon>
        <taxon>Pterygota</taxon>
        <taxon>Neoptera</taxon>
        <taxon>Endopterygota</taxon>
        <taxon>Coleoptera</taxon>
        <taxon>Polyphaga</taxon>
        <taxon>Cucujiformia</taxon>
        <taxon>Chrysomeloidea</taxon>
        <taxon>Chrysomelidae</taxon>
        <taxon>Galerucinae</taxon>
        <taxon>Diabroticina</taxon>
        <taxon>Diabroticites</taxon>
        <taxon>Diabrotica</taxon>
    </lineage>
</organism>
<keyword evidence="1" id="KW-0433">Leucine-rich repeat</keyword>
<keyword evidence="2" id="KW-0677">Repeat</keyword>
<proteinExistence type="predicted"/>
<dbReference type="InterPro" id="IPR032675">
    <property type="entry name" value="LRR_dom_sf"/>
</dbReference>
<evidence type="ECO:0000256" key="3">
    <source>
        <dbReference type="SAM" id="SignalP"/>
    </source>
</evidence>
<evidence type="ECO:0000313" key="5">
    <source>
        <dbReference type="Proteomes" id="UP001652700"/>
    </source>
</evidence>
<evidence type="ECO:0000256" key="1">
    <source>
        <dbReference type="ARBA" id="ARBA00022614"/>
    </source>
</evidence>
<evidence type="ECO:0000256" key="2">
    <source>
        <dbReference type="ARBA" id="ARBA00022737"/>
    </source>
</evidence>
<dbReference type="Pfam" id="PF13855">
    <property type="entry name" value="LRR_8"/>
    <property type="match status" value="1"/>
</dbReference>
<dbReference type="PANTHER" id="PTHR45712:SF22">
    <property type="entry name" value="INSULIN-LIKE GROWTH FACTOR-BINDING PROTEIN COMPLEX ACID LABILE SUBUNIT"/>
    <property type="match status" value="1"/>
</dbReference>
<dbReference type="GeneID" id="126881338"/>
<dbReference type="InterPro" id="IPR026906">
    <property type="entry name" value="LRR_5"/>
</dbReference>
<protein>
    <recommendedName>
        <fullName evidence="6">Leucine-rich repeat-containing protein 15-like</fullName>
    </recommendedName>
</protein>
<keyword evidence="5" id="KW-1185">Reference proteome</keyword>
<dbReference type="SUPFAM" id="SSF52058">
    <property type="entry name" value="L domain-like"/>
    <property type="match status" value="1"/>
</dbReference>
<dbReference type="InterPro" id="IPR050333">
    <property type="entry name" value="SLRP"/>
</dbReference>
<evidence type="ECO:0008006" key="6">
    <source>
        <dbReference type="Google" id="ProtNLM"/>
    </source>
</evidence>
<evidence type="ECO:0000313" key="4">
    <source>
        <dbReference type="EnsemblMetazoa" id="XP_050501519.1"/>
    </source>
</evidence>
<reference evidence="4" key="1">
    <citation type="submission" date="2025-05" db="UniProtKB">
        <authorList>
            <consortium name="EnsemblMetazoa"/>
        </authorList>
    </citation>
    <scope>IDENTIFICATION</scope>
</reference>
<keyword evidence="3" id="KW-0732">Signal</keyword>
<dbReference type="InterPro" id="IPR001611">
    <property type="entry name" value="Leu-rich_rpt"/>
</dbReference>
<dbReference type="PANTHER" id="PTHR45712">
    <property type="entry name" value="AGAP008170-PA"/>
    <property type="match status" value="1"/>
</dbReference>
<feature type="signal peptide" evidence="3">
    <location>
        <begin position="1"/>
        <end position="20"/>
    </location>
</feature>
<dbReference type="InterPro" id="IPR003591">
    <property type="entry name" value="Leu-rich_rpt_typical-subtyp"/>
</dbReference>
<dbReference type="Proteomes" id="UP001652700">
    <property type="component" value="Unplaced"/>
</dbReference>
<sequence>MSLKTTVLILISITVSTITSKYCNPSYLRDGMHFFSIKENFMYYPWHTYVPPEGQVKFMMVRGEQNIPQICKDATKYNTLQEIIFYKINLQYMEPGLFNSKHLEHVFIQYNQLKNIPLGLFNGTSIRSLVLSDNQIGYIDDGAFKDMTKLEAIALDFNKLKSFNPEWFVGASVFYELSFIHNELRDLPAQTTKYMAESFDKPEFKVFGSINFDNNGIQFIHQDAFSNLRYFGAISLSNNKILELPDKVFSRFEFLLTLYMNTNSFICFTNRTVNSFHGIKRLFLGDNHINGDCVQRIKKYFDWKNDLVYF</sequence>
<feature type="chain" id="PRO_5046608668" description="Leucine-rich repeat-containing protein 15-like" evidence="3">
    <location>
        <begin position="21"/>
        <end position="310"/>
    </location>
</feature>
<name>A0ABM5JUA4_DIAVI</name>
<dbReference type="Pfam" id="PF13306">
    <property type="entry name" value="LRR_5"/>
    <property type="match status" value="1"/>
</dbReference>
<dbReference type="EnsemblMetazoa" id="XM_050645562.1">
    <property type="protein sequence ID" value="XP_050501519.1"/>
    <property type="gene ID" value="LOC126881338"/>
</dbReference>
<accession>A0ABM5JUA4</accession>
<dbReference type="RefSeq" id="XP_050501519.1">
    <property type="nucleotide sequence ID" value="XM_050645562.1"/>
</dbReference>
<dbReference type="Gene3D" id="3.80.10.10">
    <property type="entry name" value="Ribonuclease Inhibitor"/>
    <property type="match status" value="2"/>
</dbReference>